<proteinExistence type="predicted"/>
<feature type="chain" id="PRO_5024357860" description="Gnk2-homologous domain-containing protein" evidence="3">
    <location>
        <begin position="28"/>
        <end position="271"/>
    </location>
</feature>
<dbReference type="OrthoDB" id="1731016at2759"/>
<dbReference type="InterPro" id="IPR038408">
    <property type="entry name" value="GNK2_sf"/>
</dbReference>
<dbReference type="PANTHER" id="PTHR32099">
    <property type="entry name" value="CYSTEINE-RICH REPEAT SECRETORY PROTEIN"/>
    <property type="match status" value="1"/>
</dbReference>
<keyword evidence="2" id="KW-0677">Repeat</keyword>
<dbReference type="InterPro" id="IPR002902">
    <property type="entry name" value="GNK2"/>
</dbReference>
<evidence type="ECO:0000256" key="3">
    <source>
        <dbReference type="SAM" id="SignalP"/>
    </source>
</evidence>
<protein>
    <recommendedName>
        <fullName evidence="4">Gnk2-homologous domain-containing protein</fullName>
    </recommendedName>
</protein>
<dbReference type="Gene3D" id="3.30.430.20">
    <property type="entry name" value="Gnk2 domain, C-X8-C-X2-C motif"/>
    <property type="match status" value="2"/>
</dbReference>
<evidence type="ECO:0000259" key="4">
    <source>
        <dbReference type="PROSITE" id="PS51473"/>
    </source>
</evidence>
<feature type="domain" description="Gnk2-homologous" evidence="4">
    <location>
        <begin position="17"/>
        <end position="119"/>
    </location>
</feature>
<dbReference type="PROSITE" id="PS51473">
    <property type="entry name" value="GNK2"/>
    <property type="match status" value="2"/>
</dbReference>
<keyword evidence="6" id="KW-1185">Reference proteome</keyword>
<dbReference type="Pfam" id="PF01657">
    <property type="entry name" value="Stress-antifung"/>
    <property type="match status" value="2"/>
</dbReference>
<evidence type="ECO:0000313" key="5">
    <source>
        <dbReference type="EMBL" id="KAD6453366.1"/>
    </source>
</evidence>
<dbReference type="CDD" id="cd23509">
    <property type="entry name" value="Gnk2-like"/>
    <property type="match status" value="2"/>
</dbReference>
<dbReference type="Proteomes" id="UP000326396">
    <property type="component" value="Linkage Group LG12"/>
</dbReference>
<feature type="domain" description="Gnk2-homologous" evidence="4">
    <location>
        <begin position="123"/>
        <end position="228"/>
    </location>
</feature>
<gene>
    <name evidence="5" type="ORF">E3N88_08071</name>
</gene>
<sequence>MEKLMKLPTVILVFVFMLMLMPRSGHCQCSNASPGFKTNIRTLLDLLTKNAPLNDGFYEASVGHAPDQAFGILHCKYNISKNDCANCLRYPLGILDECPENVQETLTNSCTMKFSYKNFSGSWSNFSIFSFAENGLDDPLVFSKGFSMMEELAGSVSDHPLMYQTAEIDVGVSGKRYGLAQCGRDLSKLSCQNCLEERLDSCRTYVMNRTKWEIVGIGCSMWYSSNISQAITPPSFSKHPPNVISGAQRCHGENGIITIITWLSVLLSCYF</sequence>
<evidence type="ECO:0000313" key="6">
    <source>
        <dbReference type="Proteomes" id="UP000326396"/>
    </source>
</evidence>
<name>A0A5N6PHG5_9ASTR</name>
<comment type="caution">
    <text evidence="5">The sequence shown here is derived from an EMBL/GenBank/DDBJ whole genome shotgun (WGS) entry which is preliminary data.</text>
</comment>
<feature type="signal peptide" evidence="3">
    <location>
        <begin position="1"/>
        <end position="27"/>
    </location>
</feature>
<dbReference type="EMBL" id="SZYD01000004">
    <property type="protein sequence ID" value="KAD6453366.1"/>
    <property type="molecule type" value="Genomic_DNA"/>
</dbReference>
<organism evidence="5 6">
    <name type="scientific">Mikania micrantha</name>
    <name type="common">bitter vine</name>
    <dbReference type="NCBI Taxonomy" id="192012"/>
    <lineage>
        <taxon>Eukaryota</taxon>
        <taxon>Viridiplantae</taxon>
        <taxon>Streptophyta</taxon>
        <taxon>Embryophyta</taxon>
        <taxon>Tracheophyta</taxon>
        <taxon>Spermatophyta</taxon>
        <taxon>Magnoliopsida</taxon>
        <taxon>eudicotyledons</taxon>
        <taxon>Gunneridae</taxon>
        <taxon>Pentapetalae</taxon>
        <taxon>asterids</taxon>
        <taxon>campanulids</taxon>
        <taxon>Asterales</taxon>
        <taxon>Asteraceae</taxon>
        <taxon>Asteroideae</taxon>
        <taxon>Heliantheae alliance</taxon>
        <taxon>Eupatorieae</taxon>
        <taxon>Mikania</taxon>
    </lineage>
</organism>
<evidence type="ECO:0000256" key="1">
    <source>
        <dbReference type="ARBA" id="ARBA00022729"/>
    </source>
</evidence>
<accession>A0A5N6PHG5</accession>
<keyword evidence="1 3" id="KW-0732">Signal</keyword>
<reference evidence="5 6" key="1">
    <citation type="submission" date="2019-05" db="EMBL/GenBank/DDBJ databases">
        <title>Mikania micrantha, genome provides insights into the molecular mechanism of rapid growth.</title>
        <authorList>
            <person name="Liu B."/>
        </authorList>
    </citation>
    <scope>NUCLEOTIDE SEQUENCE [LARGE SCALE GENOMIC DNA]</scope>
    <source>
        <strain evidence="5">NLD-2019</strain>
        <tissue evidence="5">Leaf</tissue>
    </source>
</reference>
<dbReference type="PANTHER" id="PTHR32099:SF30">
    <property type="entry name" value="OS03G0564600 PROTEIN"/>
    <property type="match status" value="1"/>
</dbReference>
<evidence type="ECO:0000256" key="2">
    <source>
        <dbReference type="ARBA" id="ARBA00022737"/>
    </source>
</evidence>
<dbReference type="AlphaFoldDB" id="A0A5N6PHG5"/>